<evidence type="ECO:0000256" key="10">
    <source>
        <dbReference type="SAM" id="MobiDB-lite"/>
    </source>
</evidence>
<feature type="compositionally biased region" description="Low complexity" evidence="10">
    <location>
        <begin position="1616"/>
        <end position="1634"/>
    </location>
</feature>
<dbReference type="PANTHER" id="PTHR11070:SF2">
    <property type="entry name" value="ATP-DEPENDENT DNA HELICASE SRS2"/>
    <property type="match status" value="1"/>
</dbReference>
<dbReference type="InterPro" id="IPR027417">
    <property type="entry name" value="P-loop_NTPase"/>
</dbReference>
<evidence type="ECO:0000256" key="8">
    <source>
        <dbReference type="ARBA" id="ARBA00048988"/>
    </source>
</evidence>
<dbReference type="GO" id="GO:0000725">
    <property type="term" value="P:recombinational repair"/>
    <property type="evidence" value="ECO:0007669"/>
    <property type="project" value="TreeGrafter"/>
</dbReference>
<feature type="region of interest" description="Disordered" evidence="10">
    <location>
        <begin position="751"/>
        <end position="786"/>
    </location>
</feature>
<evidence type="ECO:0000256" key="3">
    <source>
        <dbReference type="ARBA" id="ARBA00022806"/>
    </source>
</evidence>
<reference evidence="13" key="1">
    <citation type="submission" date="2013-10" db="EMBL/GenBank/DDBJ databases">
        <title>Genomic analysis of the causative agents of coccidiosis in chickens.</title>
        <authorList>
            <person name="Reid A.J."/>
            <person name="Blake D."/>
            <person name="Billington K."/>
            <person name="Browne H."/>
            <person name="Dunn M."/>
            <person name="Hung S."/>
            <person name="Kawahara F."/>
            <person name="Miranda-Saavedra D."/>
            <person name="Mourier T."/>
            <person name="Nagra H."/>
            <person name="Otto T.D."/>
            <person name="Rawlings N."/>
            <person name="Sanchez A."/>
            <person name="Sanders M."/>
            <person name="Subramaniam C."/>
            <person name="Tay Y."/>
            <person name="Dear P."/>
            <person name="Doerig C."/>
            <person name="Gruber A."/>
            <person name="Parkinson J."/>
            <person name="Shirley M."/>
            <person name="Wan K.L."/>
            <person name="Berriman M."/>
            <person name="Tomley F."/>
            <person name="Pain A."/>
        </authorList>
    </citation>
    <scope>NUCLEOTIDE SEQUENCE [LARGE SCALE GENOMIC DNA]</scope>
    <source>
        <strain evidence="13">Houghton</strain>
    </source>
</reference>
<feature type="compositionally biased region" description="Low complexity" evidence="10">
    <location>
        <begin position="1369"/>
        <end position="1379"/>
    </location>
</feature>
<keyword evidence="2 9" id="KW-0378">Hydrolase</keyword>
<proteinExistence type="predicted"/>
<dbReference type="PROSITE" id="PS51198">
    <property type="entry name" value="UVRD_HELICASE_ATP_BIND"/>
    <property type="match status" value="1"/>
</dbReference>
<keyword evidence="3 9" id="KW-0347">Helicase</keyword>
<feature type="region of interest" description="Disordered" evidence="10">
    <location>
        <begin position="552"/>
        <end position="573"/>
    </location>
</feature>
<gene>
    <name evidence="13" type="ORF">EBH_0058130</name>
</gene>
<dbReference type="GO" id="GO:0016787">
    <property type="term" value="F:hydrolase activity"/>
    <property type="evidence" value="ECO:0007669"/>
    <property type="project" value="UniProtKB-UniRule"/>
</dbReference>
<dbReference type="InterPro" id="IPR000212">
    <property type="entry name" value="DNA_helicase_UvrD/REP"/>
</dbReference>
<dbReference type="GO" id="GO:0005524">
    <property type="term" value="F:ATP binding"/>
    <property type="evidence" value="ECO:0007669"/>
    <property type="project" value="UniProtKB-UniRule"/>
</dbReference>
<evidence type="ECO:0000313" key="14">
    <source>
        <dbReference type="Proteomes" id="UP000030750"/>
    </source>
</evidence>
<feature type="compositionally biased region" description="Low complexity" evidence="10">
    <location>
        <begin position="552"/>
        <end position="571"/>
    </location>
</feature>
<keyword evidence="4 9" id="KW-0067">ATP-binding</keyword>
<dbReference type="Pfam" id="PF00580">
    <property type="entry name" value="UvrD-helicase"/>
    <property type="match status" value="1"/>
</dbReference>
<feature type="compositionally biased region" description="Basic and acidic residues" evidence="10">
    <location>
        <begin position="460"/>
        <end position="469"/>
    </location>
</feature>
<feature type="region of interest" description="Disordered" evidence="10">
    <location>
        <begin position="53"/>
        <end position="219"/>
    </location>
</feature>
<dbReference type="SUPFAM" id="SSF52540">
    <property type="entry name" value="P-loop containing nucleoside triphosphate hydrolases"/>
    <property type="match status" value="1"/>
</dbReference>
<dbReference type="EC" id="5.6.2.4" evidence="7"/>
<dbReference type="OrthoDB" id="417752at2759"/>
<feature type="compositionally biased region" description="Acidic residues" evidence="10">
    <location>
        <begin position="754"/>
        <end position="767"/>
    </location>
</feature>
<dbReference type="InterPro" id="IPR014017">
    <property type="entry name" value="DNA_helicase_UvrD-like_C"/>
</dbReference>
<feature type="compositionally biased region" description="Low complexity" evidence="10">
    <location>
        <begin position="359"/>
        <end position="428"/>
    </location>
</feature>
<accession>U6LIU1</accession>
<organism evidence="13 14">
    <name type="scientific">Eimeria brunetti</name>
    <dbReference type="NCBI Taxonomy" id="51314"/>
    <lineage>
        <taxon>Eukaryota</taxon>
        <taxon>Sar</taxon>
        <taxon>Alveolata</taxon>
        <taxon>Apicomplexa</taxon>
        <taxon>Conoidasida</taxon>
        <taxon>Coccidia</taxon>
        <taxon>Eucoccidiorida</taxon>
        <taxon>Eimeriorina</taxon>
        <taxon>Eimeriidae</taxon>
        <taxon>Eimeria</taxon>
    </lineage>
</organism>
<feature type="region of interest" description="Disordered" evidence="10">
    <location>
        <begin position="1600"/>
        <end position="1634"/>
    </location>
</feature>
<feature type="region of interest" description="Disordered" evidence="10">
    <location>
        <begin position="1"/>
        <end position="24"/>
    </location>
</feature>
<dbReference type="Gene3D" id="3.40.50.300">
    <property type="entry name" value="P-loop containing nucleotide triphosphate hydrolases"/>
    <property type="match status" value="4"/>
</dbReference>
<feature type="compositionally biased region" description="Low complexity" evidence="10">
    <location>
        <begin position="770"/>
        <end position="786"/>
    </location>
</feature>
<dbReference type="Pfam" id="PF13361">
    <property type="entry name" value="UvrD_C"/>
    <property type="match status" value="1"/>
</dbReference>
<evidence type="ECO:0000256" key="4">
    <source>
        <dbReference type="ARBA" id="ARBA00022840"/>
    </source>
</evidence>
<keyword evidence="5" id="KW-0413">Isomerase</keyword>
<reference evidence="13" key="2">
    <citation type="submission" date="2013-10" db="EMBL/GenBank/DDBJ databases">
        <authorList>
            <person name="Aslett M."/>
        </authorList>
    </citation>
    <scope>NUCLEOTIDE SEQUENCE [LARGE SCALE GENOMIC DNA]</scope>
    <source>
        <strain evidence="13">Houghton</strain>
    </source>
</reference>
<evidence type="ECO:0000256" key="5">
    <source>
        <dbReference type="ARBA" id="ARBA00023235"/>
    </source>
</evidence>
<sequence>MSQPLPNSQQHHAGTTAAGTAAPEQATRWLLGRIKDGSHKALLLQQAPNMTHVLPWGSSTQSQRPAGSPAPTGALHKTGTPRWPQTHPQAPNPPPGQQGICNGQQQLHNQSDKPSTQNSSVPFAAPSSTPPAVAKNNSIPSSTAGNRMTGTQAPNRYHPVQSQPGPPPLSGPPGAPQSGPCLPPWTAHSSSHGSKAILAPLSSQPRGPSQPNYFGKPSAETGKQTRLVLRTPLPIHWQQQQAQQQQQHQQQAQPQQHQQQQVQHQQQHHQQQAQQPQHHRQQVQQQQQQQQRQHHQQQAQQQQCHQQQAQQQHQHQQQAQQQHQHQQQAQQQHQHQQQAQQQHQHQQHVQQQHQHHHQQAQQHQYHQQQAQHHQYHQQQGEQQQHHQQQGRQNKQQQHQNQKQGQPQRSQIQGQYQQQQRQHQPQMYCQHREQQQRQQYQNEHQQQHNQQQHHPPQQQEQVDRRNHLDSMVRYPSTSNQPQRQNLTTDGACPRSGWEPTPEQRGDASPLDLGKPLKQQRCATGVSGGAASDCSVPSFSHPKVGYVQTTATAAAGPPTTEEGLPTSSSSSSSPLVLPQHGALFGSLSPEQAKVVNAPPHASVCVLAGPGAGKTSTITARIVRLLLRGCRPLAALTFTRKSATELERRVRGGLEGVLKDRCTSGCVSSWNVGMNEIGERDLFVGTFHSFFVRLLKSYGAYVGVPRDFRVLNQFEQLSILRGLIDTEKRAEAMRLGNSGAKGISAALRSSLDIPEVSSEEDDGCSEEEGEATSVGFQGVDSGSFSSSTSKEAEELRKRIRSMKFIPELLERERAAGSVLFRLFCQYDRHLRGQQPPLLDFTDLTVKALKLLEPPVTRAELGAQWPYLVVDEFQDTNSNQFKFICLLALQRPPNAPTTYTTTGSTALSNTTLRRGGVTVVGDDDQSIYKWRGTHTGIFHEFKRNFPDYQEFFLACNYRSVPAVVHHSLSLVSFNWPFRISKALYSSQGAPRAERLPRSCFPKSNASIDAGGERDGSLVRGTAIEDNKGPARGHVHGAFLPSQSLEAQYILRYILCLKQHHSLRWDDFAVLCRTNSALLDIQNLLMNPRIQRAACSASSPFSINSVHGNSEDDRDSLGIGDPNKPVDPAVLFPAVKLADLELPAGGLPLTSTSSKRSGGAEVFLRPDVLDLLSYLRLAIDPHHDASFIRVLNRPPRRVGAKTLLALKRIQSASANRSTNGADIPRSIVEMPWENVPWAPGAQRGPRDTSPPHASLFDALCRLLHCAGVKNEDMETPPAELAQADAVAAAEAARLRANQVESLASFAKAVHRLRSVSASAVPVKALLEVMLGPLGLGEFFAHRRLVQRSRRGGAHDSEGATGAADSAVPQEKNPDTGAADAAAGTKQRRSKRKAAAADSTQPSGDITEAGTPDAQTEASLQKLSKVYGSDMFADVLGLLRAAEAYSPNWQQATAADCIVRLLRDANAGRFLQQKVANAVTLSTIHQAKGLEWQVVIVARANEGTLPMGLGGSQPLADFVSRLISSFAEKPPNPETLRQAEATIVRQASGNEQHFHLMEERRVCYVALTRARRFLLLTAPLADKANHPLNPSRFFKEAGLVSQWQPQLPAPAVPAGAKTNSDENQSAQEEAAIAAVEQGER</sequence>
<keyword evidence="1 9" id="KW-0547">Nucleotide-binding</keyword>
<comment type="catalytic activity">
    <reaction evidence="8">
        <text>ATP + H2O = ADP + phosphate + H(+)</text>
        <dbReference type="Rhea" id="RHEA:13065"/>
        <dbReference type="ChEBI" id="CHEBI:15377"/>
        <dbReference type="ChEBI" id="CHEBI:15378"/>
        <dbReference type="ChEBI" id="CHEBI:30616"/>
        <dbReference type="ChEBI" id="CHEBI:43474"/>
        <dbReference type="ChEBI" id="CHEBI:456216"/>
        <dbReference type="EC" id="5.6.2.4"/>
    </reaction>
</comment>
<feature type="compositionally biased region" description="Polar residues" evidence="10">
    <location>
        <begin position="135"/>
        <end position="154"/>
    </location>
</feature>
<feature type="compositionally biased region" description="Low complexity" evidence="10">
    <location>
        <begin position="435"/>
        <end position="459"/>
    </location>
</feature>
<dbReference type="GO" id="GO:0005634">
    <property type="term" value="C:nucleus"/>
    <property type="evidence" value="ECO:0007669"/>
    <property type="project" value="TreeGrafter"/>
</dbReference>
<evidence type="ECO:0000259" key="12">
    <source>
        <dbReference type="PROSITE" id="PS51217"/>
    </source>
</evidence>
<feature type="domain" description="UvrD-like helicase C-terminal" evidence="12">
    <location>
        <begin position="993"/>
        <end position="1483"/>
    </location>
</feature>
<name>U6LIU1_9EIME</name>
<dbReference type="VEuPathDB" id="ToxoDB:EBH_0058130"/>
<keyword evidence="14" id="KW-1185">Reference proteome</keyword>
<feature type="compositionally biased region" description="Polar residues" evidence="10">
    <location>
        <begin position="474"/>
        <end position="487"/>
    </location>
</feature>
<evidence type="ECO:0000256" key="1">
    <source>
        <dbReference type="ARBA" id="ARBA00022741"/>
    </source>
</evidence>
<evidence type="ECO:0000256" key="6">
    <source>
        <dbReference type="ARBA" id="ARBA00034617"/>
    </source>
</evidence>
<feature type="compositionally biased region" description="Pro residues" evidence="10">
    <location>
        <begin position="164"/>
        <end position="175"/>
    </location>
</feature>
<evidence type="ECO:0000313" key="13">
    <source>
        <dbReference type="EMBL" id="CDJ49168.1"/>
    </source>
</evidence>
<evidence type="ECO:0000256" key="7">
    <source>
        <dbReference type="ARBA" id="ARBA00034808"/>
    </source>
</evidence>
<feature type="compositionally biased region" description="Polar residues" evidence="10">
    <location>
        <begin position="1"/>
        <end position="12"/>
    </location>
</feature>
<dbReference type="Gene3D" id="1.10.486.10">
    <property type="entry name" value="PCRA, domain 4"/>
    <property type="match status" value="1"/>
</dbReference>
<dbReference type="GO" id="GO:0003677">
    <property type="term" value="F:DNA binding"/>
    <property type="evidence" value="ECO:0007669"/>
    <property type="project" value="InterPro"/>
</dbReference>
<evidence type="ECO:0000256" key="9">
    <source>
        <dbReference type="PROSITE-ProRule" id="PRU00560"/>
    </source>
</evidence>
<dbReference type="PROSITE" id="PS51217">
    <property type="entry name" value="UVRD_HELICASE_CTER"/>
    <property type="match status" value="1"/>
</dbReference>
<dbReference type="PANTHER" id="PTHR11070">
    <property type="entry name" value="UVRD / RECB / PCRA DNA HELICASE FAMILY MEMBER"/>
    <property type="match status" value="1"/>
</dbReference>
<feature type="binding site" evidence="9">
    <location>
        <begin position="605"/>
        <end position="612"/>
    </location>
    <ligand>
        <name>ATP</name>
        <dbReference type="ChEBI" id="CHEBI:30616"/>
    </ligand>
</feature>
<feature type="compositionally biased region" description="Low complexity" evidence="10">
    <location>
        <begin position="13"/>
        <end position="22"/>
    </location>
</feature>
<dbReference type="InterPro" id="IPR014016">
    <property type="entry name" value="UvrD-like_ATP-bd"/>
</dbReference>
<evidence type="ECO:0000256" key="2">
    <source>
        <dbReference type="ARBA" id="ARBA00022801"/>
    </source>
</evidence>
<dbReference type="GO" id="GO:0043138">
    <property type="term" value="F:3'-5' DNA helicase activity"/>
    <property type="evidence" value="ECO:0007669"/>
    <property type="project" value="UniProtKB-EC"/>
</dbReference>
<feature type="region of interest" description="Disordered" evidence="10">
    <location>
        <begin position="238"/>
        <end position="511"/>
    </location>
</feature>
<protein>
    <recommendedName>
        <fullName evidence="7">DNA 3'-5' helicase</fullName>
        <ecNumber evidence="7">5.6.2.4</ecNumber>
    </recommendedName>
</protein>
<dbReference type="Proteomes" id="UP000030750">
    <property type="component" value="Unassembled WGS sequence"/>
</dbReference>
<feature type="compositionally biased region" description="Polar residues" evidence="10">
    <location>
        <begin position="201"/>
        <end position="212"/>
    </location>
</feature>
<dbReference type="EMBL" id="HG711508">
    <property type="protein sequence ID" value="CDJ49168.1"/>
    <property type="molecule type" value="Genomic_DNA"/>
</dbReference>
<dbReference type="CDD" id="cd17932">
    <property type="entry name" value="DEXQc_UvrD"/>
    <property type="match status" value="1"/>
</dbReference>
<feature type="compositionally biased region" description="Polar residues" evidence="10">
    <location>
        <begin position="99"/>
        <end position="121"/>
    </location>
</feature>
<evidence type="ECO:0000259" key="11">
    <source>
        <dbReference type="PROSITE" id="PS51198"/>
    </source>
</evidence>
<feature type="domain" description="UvrD-like helicase ATP-binding" evidence="11">
    <location>
        <begin position="584"/>
        <end position="956"/>
    </location>
</feature>
<feature type="region of interest" description="Disordered" evidence="10">
    <location>
        <begin position="1344"/>
        <end position="1409"/>
    </location>
</feature>
<feature type="compositionally biased region" description="Low complexity" evidence="10">
    <location>
        <begin position="238"/>
        <end position="352"/>
    </location>
</feature>
<comment type="catalytic activity">
    <reaction evidence="6">
        <text>Couples ATP hydrolysis with the unwinding of duplex DNA by translocating in the 3'-5' direction.</text>
        <dbReference type="EC" id="5.6.2.4"/>
    </reaction>
</comment>